<feature type="non-terminal residue" evidence="8">
    <location>
        <position position="1"/>
    </location>
</feature>
<comment type="subcellular location">
    <subcellularLocation>
        <location evidence="1">Membrane</location>
        <topology evidence="1">Multi-pass membrane protein</topology>
    </subcellularLocation>
</comment>
<protein>
    <recommendedName>
        <fullName evidence="2">Transmembrane protein 107</fullName>
    </recommendedName>
</protein>
<evidence type="ECO:0000256" key="3">
    <source>
        <dbReference type="ARBA" id="ARBA00022692"/>
    </source>
</evidence>
<dbReference type="PANTHER" id="PTHR34341">
    <property type="entry name" value="TRANSMEMBRANE PROTEIN 107"/>
    <property type="match status" value="1"/>
</dbReference>
<evidence type="ECO:0000256" key="2">
    <source>
        <dbReference type="ARBA" id="ARBA00015652"/>
    </source>
</evidence>
<gene>
    <name evidence="8" type="primary">TMEM107</name>
</gene>
<evidence type="ECO:0000256" key="4">
    <source>
        <dbReference type="ARBA" id="ARBA00022794"/>
    </source>
</evidence>
<reference evidence="8" key="1">
    <citation type="journal article" date="2013" name="Genome Biol. Evol.">
        <title>Punctuated emergences of genetic and phenotypic innovations in eumetazoan, bilaterian, euteleostome, and hominidae ancestors.</title>
        <authorList>
            <person name="Wenger Y."/>
            <person name="Galliot B."/>
        </authorList>
    </citation>
    <scope>NUCLEOTIDE SEQUENCE</scope>
    <source>
        <tissue evidence="8">Whole animals</tissue>
    </source>
</reference>
<feature type="transmembrane region" description="Helical" evidence="7">
    <location>
        <begin position="90"/>
        <end position="113"/>
    </location>
</feature>
<feature type="transmembrane region" description="Helical" evidence="7">
    <location>
        <begin position="20"/>
        <end position="41"/>
    </location>
</feature>
<keyword evidence="3 7" id="KW-0812">Transmembrane</keyword>
<keyword evidence="4" id="KW-0970">Cilium biogenesis/degradation</keyword>
<feature type="transmembrane region" description="Helical" evidence="7">
    <location>
        <begin position="61"/>
        <end position="83"/>
    </location>
</feature>
<sequence length="147" mass="16783">LDITECNKMNAAGSFIPVRFLALISHFVILVTVFWSLDITLKTCLLTGYTDQEYADQERKLTIGFSISIALFIFEMLSFLSGVSMFHSSVAMISIITHVSASISLSMFVLEYWTCDRFWYIFGFCSAFPASLELVTLMLFMICKKRY</sequence>
<keyword evidence="6 7" id="KW-0472">Membrane</keyword>
<organism evidence="8">
    <name type="scientific">Hydra vulgaris</name>
    <name type="common">Hydra</name>
    <name type="synonym">Hydra attenuata</name>
    <dbReference type="NCBI Taxonomy" id="6087"/>
    <lineage>
        <taxon>Eukaryota</taxon>
        <taxon>Metazoa</taxon>
        <taxon>Cnidaria</taxon>
        <taxon>Hydrozoa</taxon>
        <taxon>Hydroidolina</taxon>
        <taxon>Anthoathecata</taxon>
        <taxon>Aplanulata</taxon>
        <taxon>Hydridae</taxon>
        <taxon>Hydra</taxon>
    </lineage>
</organism>
<accession>T2MBM1</accession>
<dbReference type="OrthoDB" id="2114471at2759"/>
<evidence type="ECO:0000313" key="8">
    <source>
        <dbReference type="EMBL" id="CDG69342.1"/>
    </source>
</evidence>
<dbReference type="AlphaFoldDB" id="T2MBM1"/>
<dbReference type="PANTHER" id="PTHR34341:SF1">
    <property type="entry name" value="TRANSMEMBRANE PROTEIN 107"/>
    <property type="match status" value="1"/>
</dbReference>
<dbReference type="InterPro" id="IPR029248">
    <property type="entry name" value="TMEM107"/>
</dbReference>
<evidence type="ECO:0000256" key="7">
    <source>
        <dbReference type="SAM" id="Phobius"/>
    </source>
</evidence>
<evidence type="ECO:0000256" key="6">
    <source>
        <dbReference type="ARBA" id="ARBA00023136"/>
    </source>
</evidence>
<feature type="transmembrane region" description="Helical" evidence="7">
    <location>
        <begin position="119"/>
        <end position="142"/>
    </location>
</feature>
<name>T2MBM1_HYDVU</name>
<dbReference type="GO" id="GO:1905515">
    <property type="term" value="P:non-motile cilium assembly"/>
    <property type="evidence" value="ECO:0007669"/>
    <property type="project" value="TreeGrafter"/>
</dbReference>
<dbReference type="EMBL" id="HAAD01003110">
    <property type="protein sequence ID" value="CDG69342.1"/>
    <property type="molecule type" value="mRNA"/>
</dbReference>
<evidence type="ECO:0000256" key="1">
    <source>
        <dbReference type="ARBA" id="ARBA00004141"/>
    </source>
</evidence>
<evidence type="ECO:0000256" key="5">
    <source>
        <dbReference type="ARBA" id="ARBA00022989"/>
    </source>
</evidence>
<dbReference type="Pfam" id="PF14995">
    <property type="entry name" value="TMEM107"/>
    <property type="match status" value="1"/>
</dbReference>
<keyword evidence="5 7" id="KW-1133">Transmembrane helix</keyword>
<dbReference type="GO" id="GO:0036038">
    <property type="term" value="C:MKS complex"/>
    <property type="evidence" value="ECO:0007669"/>
    <property type="project" value="TreeGrafter"/>
</dbReference>
<dbReference type="GO" id="GO:0016020">
    <property type="term" value="C:membrane"/>
    <property type="evidence" value="ECO:0007669"/>
    <property type="project" value="UniProtKB-SubCell"/>
</dbReference>
<dbReference type="GO" id="GO:1904491">
    <property type="term" value="P:protein localization to ciliary transition zone"/>
    <property type="evidence" value="ECO:0007669"/>
    <property type="project" value="TreeGrafter"/>
</dbReference>
<proteinExistence type="evidence at transcript level"/>